<sequence>MVQAKRVILRVREADLDFLDIYEPVRLHLQHNDRSVSELEEDRHFIHIQPPNPDIPQTDPKIHIIIDLEKDSFSGGLDGDFPHELYRMRRVDDKLRICVYQDGPWYRNFVSKIRTFTDDLYPWGCTSHDLRNSSRAAFPT</sequence>
<organism evidence="1 2">
    <name type="scientific">Aspergillus cavernicola</name>
    <dbReference type="NCBI Taxonomy" id="176166"/>
    <lineage>
        <taxon>Eukaryota</taxon>
        <taxon>Fungi</taxon>
        <taxon>Dikarya</taxon>
        <taxon>Ascomycota</taxon>
        <taxon>Pezizomycotina</taxon>
        <taxon>Eurotiomycetes</taxon>
        <taxon>Eurotiomycetidae</taxon>
        <taxon>Eurotiales</taxon>
        <taxon>Aspergillaceae</taxon>
        <taxon>Aspergillus</taxon>
        <taxon>Aspergillus subgen. Nidulantes</taxon>
    </lineage>
</organism>
<gene>
    <name evidence="1" type="ORF">BDW59DRAFT_60437</name>
</gene>
<dbReference type="Proteomes" id="UP001610335">
    <property type="component" value="Unassembled WGS sequence"/>
</dbReference>
<reference evidence="1 2" key="1">
    <citation type="submission" date="2024-07" db="EMBL/GenBank/DDBJ databases">
        <title>Section-level genome sequencing and comparative genomics of Aspergillus sections Usti and Cavernicolus.</title>
        <authorList>
            <consortium name="Lawrence Berkeley National Laboratory"/>
            <person name="Nybo J.L."/>
            <person name="Vesth T.C."/>
            <person name="Theobald S."/>
            <person name="Frisvad J.C."/>
            <person name="Larsen T.O."/>
            <person name="Kjaerboelling I."/>
            <person name="Rothschild-Mancinelli K."/>
            <person name="Lyhne E.K."/>
            <person name="Kogle M.E."/>
            <person name="Barry K."/>
            <person name="Clum A."/>
            <person name="Na H."/>
            <person name="Ledsgaard L."/>
            <person name="Lin J."/>
            <person name="Lipzen A."/>
            <person name="Kuo A."/>
            <person name="Riley R."/>
            <person name="Mondo S."/>
            <person name="LaButti K."/>
            <person name="Haridas S."/>
            <person name="Pangalinan J."/>
            <person name="Salamov A.A."/>
            <person name="Simmons B.A."/>
            <person name="Magnuson J.K."/>
            <person name="Chen J."/>
            <person name="Drula E."/>
            <person name="Henrissat B."/>
            <person name="Wiebenga A."/>
            <person name="Lubbers R.J."/>
            <person name="Gomes A.C."/>
            <person name="Makela M.R."/>
            <person name="Stajich J."/>
            <person name="Grigoriev I.V."/>
            <person name="Mortensen U.H."/>
            <person name="De vries R.P."/>
            <person name="Baker S.E."/>
            <person name="Andersen M.R."/>
        </authorList>
    </citation>
    <scope>NUCLEOTIDE SEQUENCE [LARGE SCALE GENOMIC DNA]</scope>
    <source>
        <strain evidence="1 2">CBS 600.67</strain>
    </source>
</reference>
<protein>
    <submittedName>
        <fullName evidence="1">Uncharacterized protein</fullName>
    </submittedName>
</protein>
<dbReference type="EMBL" id="JBFXLS010000276">
    <property type="protein sequence ID" value="KAL2811157.1"/>
    <property type="molecule type" value="Genomic_DNA"/>
</dbReference>
<accession>A0ABR4H6X5</accession>
<proteinExistence type="predicted"/>
<name>A0ABR4H6X5_9EURO</name>
<keyword evidence="2" id="KW-1185">Reference proteome</keyword>
<evidence type="ECO:0000313" key="1">
    <source>
        <dbReference type="EMBL" id="KAL2811157.1"/>
    </source>
</evidence>
<evidence type="ECO:0000313" key="2">
    <source>
        <dbReference type="Proteomes" id="UP001610335"/>
    </source>
</evidence>
<comment type="caution">
    <text evidence="1">The sequence shown here is derived from an EMBL/GenBank/DDBJ whole genome shotgun (WGS) entry which is preliminary data.</text>
</comment>